<dbReference type="STRING" id="1036808.A0A0C3A9V6"/>
<evidence type="ECO:0000313" key="3">
    <source>
        <dbReference type="Proteomes" id="UP000053989"/>
    </source>
</evidence>
<dbReference type="Proteomes" id="UP000053989">
    <property type="component" value="Unassembled WGS sequence"/>
</dbReference>
<dbReference type="EMBL" id="KN822004">
    <property type="protein sequence ID" value="KIM70528.1"/>
    <property type="molecule type" value="Genomic_DNA"/>
</dbReference>
<dbReference type="InParanoid" id="A0A0C3A9V6"/>
<protein>
    <submittedName>
        <fullName evidence="2">Uncharacterized protein</fullName>
    </submittedName>
</protein>
<name>A0A0C3A9V6_9AGAM</name>
<evidence type="ECO:0000313" key="2">
    <source>
        <dbReference type="EMBL" id="KIM70528.1"/>
    </source>
</evidence>
<reference evidence="2 3" key="1">
    <citation type="submission" date="2014-04" db="EMBL/GenBank/DDBJ databases">
        <authorList>
            <consortium name="DOE Joint Genome Institute"/>
            <person name="Kuo A."/>
            <person name="Kohler A."/>
            <person name="Nagy L.G."/>
            <person name="Floudas D."/>
            <person name="Copeland A."/>
            <person name="Barry K.W."/>
            <person name="Cichocki N."/>
            <person name="Veneault-Fourrey C."/>
            <person name="LaButti K."/>
            <person name="Lindquist E.A."/>
            <person name="Lipzen A."/>
            <person name="Lundell T."/>
            <person name="Morin E."/>
            <person name="Murat C."/>
            <person name="Sun H."/>
            <person name="Tunlid A."/>
            <person name="Henrissat B."/>
            <person name="Grigoriev I.V."/>
            <person name="Hibbett D.S."/>
            <person name="Martin F."/>
            <person name="Nordberg H.P."/>
            <person name="Cantor M.N."/>
            <person name="Hua S.X."/>
        </authorList>
    </citation>
    <scope>NUCLEOTIDE SEQUENCE [LARGE SCALE GENOMIC DNA]</scope>
    <source>
        <strain evidence="2 3">Foug A</strain>
    </source>
</reference>
<keyword evidence="3" id="KW-1185">Reference proteome</keyword>
<evidence type="ECO:0000256" key="1">
    <source>
        <dbReference type="SAM" id="MobiDB-lite"/>
    </source>
</evidence>
<feature type="region of interest" description="Disordered" evidence="1">
    <location>
        <begin position="1"/>
        <end position="27"/>
    </location>
</feature>
<sequence>MSGSEYGNSTSDEQSDATGQGKPPLRKDEVAIIEEKLEQWMGADATKRKSIFKDIAHSIQSLDANKTLKSHHWVTKKKAIQNWLYTHSWTRKKKQLVNMVVGGMPDGYLKTGTRTK</sequence>
<organism evidence="2 3">
    <name type="scientific">Scleroderma citrinum Foug A</name>
    <dbReference type="NCBI Taxonomy" id="1036808"/>
    <lineage>
        <taxon>Eukaryota</taxon>
        <taxon>Fungi</taxon>
        <taxon>Dikarya</taxon>
        <taxon>Basidiomycota</taxon>
        <taxon>Agaricomycotina</taxon>
        <taxon>Agaricomycetes</taxon>
        <taxon>Agaricomycetidae</taxon>
        <taxon>Boletales</taxon>
        <taxon>Sclerodermatineae</taxon>
        <taxon>Sclerodermataceae</taxon>
        <taxon>Scleroderma</taxon>
    </lineage>
</organism>
<reference evidence="3" key="2">
    <citation type="submission" date="2015-01" db="EMBL/GenBank/DDBJ databases">
        <title>Evolutionary Origins and Diversification of the Mycorrhizal Mutualists.</title>
        <authorList>
            <consortium name="DOE Joint Genome Institute"/>
            <consortium name="Mycorrhizal Genomics Consortium"/>
            <person name="Kohler A."/>
            <person name="Kuo A."/>
            <person name="Nagy L.G."/>
            <person name="Floudas D."/>
            <person name="Copeland A."/>
            <person name="Barry K.W."/>
            <person name="Cichocki N."/>
            <person name="Veneault-Fourrey C."/>
            <person name="LaButti K."/>
            <person name="Lindquist E.A."/>
            <person name="Lipzen A."/>
            <person name="Lundell T."/>
            <person name="Morin E."/>
            <person name="Murat C."/>
            <person name="Riley R."/>
            <person name="Ohm R."/>
            <person name="Sun H."/>
            <person name="Tunlid A."/>
            <person name="Henrissat B."/>
            <person name="Grigoriev I.V."/>
            <person name="Hibbett D.S."/>
            <person name="Martin F."/>
        </authorList>
    </citation>
    <scope>NUCLEOTIDE SEQUENCE [LARGE SCALE GENOMIC DNA]</scope>
    <source>
        <strain evidence="3">Foug A</strain>
    </source>
</reference>
<feature type="compositionally biased region" description="Polar residues" evidence="1">
    <location>
        <begin position="1"/>
        <end position="18"/>
    </location>
</feature>
<dbReference type="OrthoDB" id="2662359at2759"/>
<dbReference type="AlphaFoldDB" id="A0A0C3A9V6"/>
<accession>A0A0C3A9V6</accession>
<proteinExistence type="predicted"/>
<gene>
    <name evidence="2" type="ORF">SCLCIDRAFT_18642</name>
</gene>
<dbReference type="HOGENOM" id="CLU_2098250_0_0_1"/>